<evidence type="ECO:0000256" key="8">
    <source>
        <dbReference type="RuleBase" id="RU003375"/>
    </source>
</evidence>
<evidence type="ECO:0000256" key="5">
    <source>
        <dbReference type="ARBA" id="ARBA00022967"/>
    </source>
</evidence>
<dbReference type="Gene3D" id="1.10.287.70">
    <property type="match status" value="1"/>
</dbReference>
<dbReference type="PROSITE" id="PS50253">
    <property type="entry name" value="COX3"/>
    <property type="match status" value="1"/>
</dbReference>
<dbReference type="GO" id="GO:0005739">
    <property type="term" value="C:mitochondrion"/>
    <property type="evidence" value="ECO:0007669"/>
    <property type="project" value="TreeGrafter"/>
</dbReference>
<evidence type="ECO:0000256" key="4">
    <source>
        <dbReference type="ARBA" id="ARBA00022692"/>
    </source>
</evidence>
<dbReference type="CTD" id="4514"/>
<dbReference type="InterPro" id="IPR024791">
    <property type="entry name" value="Cyt_c/ubiquinol_Oxase_su3"/>
</dbReference>
<evidence type="ECO:0000259" key="10">
    <source>
        <dbReference type="PROSITE" id="PS50253"/>
    </source>
</evidence>
<keyword evidence="4 8" id="KW-0812">Transmembrane</keyword>
<dbReference type="GeneID" id="11272215"/>
<dbReference type="GO" id="GO:0004129">
    <property type="term" value="F:cytochrome-c oxidase activity"/>
    <property type="evidence" value="ECO:0007669"/>
    <property type="project" value="InterPro"/>
</dbReference>
<feature type="transmembrane region" description="Helical" evidence="9">
    <location>
        <begin position="37"/>
        <end position="54"/>
    </location>
</feature>
<accession>G4V257</accession>
<reference evidence="11" key="1">
    <citation type="journal article" date="2011" name="BMC Genomics">
        <title>Monophyly of clade III nematodes is not supported by phylogenetic analysis of complete mitochondrial genome sequences.</title>
        <authorList>
            <person name="Park J.K."/>
            <person name="Sultana T."/>
            <person name="Lee S.H."/>
            <person name="Kang S."/>
            <person name="Kim H.K."/>
            <person name="Min G.S."/>
            <person name="Eom K.S."/>
            <person name="Nadler S.A."/>
        </authorList>
    </citation>
    <scope>NUCLEOTIDE SEQUENCE</scope>
</reference>
<feature type="transmembrane region" description="Helical" evidence="9">
    <location>
        <begin position="75"/>
        <end position="98"/>
    </location>
</feature>
<protein>
    <recommendedName>
        <fullName evidence="3 8">Cytochrome c oxidase subunit 3</fullName>
    </recommendedName>
</protein>
<dbReference type="GO" id="GO:0006123">
    <property type="term" value="P:mitochondrial electron transport, cytochrome c to oxygen"/>
    <property type="evidence" value="ECO:0007669"/>
    <property type="project" value="TreeGrafter"/>
</dbReference>
<dbReference type="EMBL" id="GQ332427">
    <property type="protein sequence ID" value="AEK94063.2"/>
    <property type="molecule type" value="Genomic_DNA"/>
</dbReference>
<sequence length="253" mass="29951">MFFNAHVVGGCIYPFFLSCSLLSIFLSFVVFFKSGLFIFFLYSVFFFLFVIFLWGKDVYFESAIGCHNFFVKSGFKMGFVIFVCTEIMFFFCIFWVYLDKIFFYNFSFMNFPFEMLGGLGLSLLGTFILIISSLMVTWAHSRAIAGECFFFQLFFSFLLGCCFLFVQCYEYYHLFFNISDGWLGSIFFFLTGFHGFHVFLGVVLLFLNLVRLLFFFVNVNNFFFEGSVIYWHFVDVVWLMLFLLVYVSKLSLW</sequence>
<comment type="similarity">
    <text evidence="2 8">Belongs to the cytochrome c oxidase subunit 3 family.</text>
</comment>
<dbReference type="Gene3D" id="1.20.120.80">
    <property type="entry name" value="Cytochrome c oxidase, subunit III, four-helix bundle"/>
    <property type="match status" value="1"/>
</dbReference>
<evidence type="ECO:0000256" key="1">
    <source>
        <dbReference type="ARBA" id="ARBA00004141"/>
    </source>
</evidence>
<feature type="transmembrane region" description="Helical" evidence="9">
    <location>
        <begin position="229"/>
        <end position="247"/>
    </location>
</feature>
<evidence type="ECO:0000256" key="7">
    <source>
        <dbReference type="ARBA" id="ARBA00023136"/>
    </source>
</evidence>
<feature type="transmembrane region" description="Helical" evidence="9">
    <location>
        <begin position="148"/>
        <end position="166"/>
    </location>
</feature>
<keyword evidence="5" id="KW-1278">Translocase</keyword>
<feature type="transmembrane region" description="Helical" evidence="9">
    <location>
        <begin position="12"/>
        <end position="31"/>
    </location>
</feature>
<gene>
    <name evidence="11" type="primary">cox3</name>
</gene>
<dbReference type="Pfam" id="PF00510">
    <property type="entry name" value="COX3"/>
    <property type="match status" value="1"/>
</dbReference>
<evidence type="ECO:0000256" key="9">
    <source>
        <dbReference type="SAM" id="Phobius"/>
    </source>
</evidence>
<name>G4V257_WELSI</name>
<dbReference type="InterPro" id="IPR013833">
    <property type="entry name" value="Cyt_c_oxidase_su3_a-hlx"/>
</dbReference>
<dbReference type="PANTHER" id="PTHR11403:SF7">
    <property type="entry name" value="CYTOCHROME C OXIDASE SUBUNIT 3"/>
    <property type="match status" value="1"/>
</dbReference>
<keyword evidence="7 9" id="KW-0472">Membrane</keyword>
<dbReference type="SUPFAM" id="SSF81452">
    <property type="entry name" value="Cytochrome c oxidase subunit III-like"/>
    <property type="match status" value="1"/>
</dbReference>
<keyword evidence="6 9" id="KW-1133">Transmembrane helix</keyword>
<organism evidence="11">
    <name type="scientific">Wellcomia siamensis</name>
    <name type="common">Parasitic roundworm</name>
    <dbReference type="NCBI Taxonomy" id="435744"/>
    <lineage>
        <taxon>Eukaryota</taxon>
        <taxon>Metazoa</taxon>
        <taxon>Ecdysozoa</taxon>
        <taxon>Nematoda</taxon>
        <taxon>Chromadorea</taxon>
        <taxon>Rhabditida</taxon>
        <taxon>Spirurina</taxon>
        <taxon>Oxyuridomorpha</taxon>
        <taxon>Oxyuroidea</taxon>
        <taxon>Oxyuridae</taxon>
        <taxon>Wellcomia</taxon>
    </lineage>
</organism>
<evidence type="ECO:0000256" key="3">
    <source>
        <dbReference type="ARBA" id="ARBA00015944"/>
    </source>
</evidence>
<evidence type="ECO:0000256" key="2">
    <source>
        <dbReference type="ARBA" id="ARBA00010581"/>
    </source>
</evidence>
<evidence type="ECO:0000256" key="6">
    <source>
        <dbReference type="ARBA" id="ARBA00022989"/>
    </source>
</evidence>
<dbReference type="InterPro" id="IPR035973">
    <property type="entry name" value="Cyt_c_oxidase_su3-like_sf"/>
</dbReference>
<feature type="domain" description="Heme-copper oxidase subunit III family profile" evidence="10">
    <location>
        <begin position="1"/>
        <end position="250"/>
    </location>
</feature>
<comment type="subcellular location">
    <subcellularLocation>
        <location evidence="1">Membrane</location>
        <topology evidence="1">Multi-pass membrane protein</topology>
    </subcellularLocation>
</comment>
<dbReference type="PANTHER" id="PTHR11403">
    <property type="entry name" value="CYTOCHROME C OXIDASE SUBUNIT III"/>
    <property type="match status" value="1"/>
</dbReference>
<dbReference type="GO" id="GO:0016020">
    <property type="term" value="C:membrane"/>
    <property type="evidence" value="ECO:0007669"/>
    <property type="project" value="UniProtKB-SubCell"/>
</dbReference>
<keyword evidence="8 11" id="KW-0496">Mitochondrion</keyword>
<geneLocation type="mitochondrion" evidence="11"/>
<comment type="function">
    <text evidence="8">Component of the cytochrome c oxidase, the last enzyme in the mitochondrial electron transport chain which drives oxidative phosphorylation. The respiratory chain contains 3 multisubunit complexes succinate dehydrogenase (complex II, CII), ubiquinol-cytochrome c oxidoreductase (cytochrome b-c1 complex, complex III, CIII) and cytochrome c oxidase (complex IV, CIV), that cooperate to transfer electrons derived from NADH and succinate to molecular oxygen, creating an electrochemical gradient over the inner membrane that drives transmembrane transport and the ATP synthase. Cytochrome c oxidase is the component of the respiratory chain that catalyzes the reduction of oxygen to water. Electrons originating from reduced cytochrome c in the intermembrane space (IMS) are transferred via the dinuclear copper A center (CU(A)) of subunit 2 and heme A of subunit 1 to the active site in subunit 1, a binuclear center (BNC) formed by heme A3 and copper B (CU(B)). The BNC reduces molecular oxygen to 2 water molecules using 4 electrons from cytochrome c in the IMS and 4 protons from the mitochondrial matrix.</text>
</comment>
<feature type="transmembrane region" description="Helical" evidence="9">
    <location>
        <begin position="118"/>
        <end position="136"/>
    </location>
</feature>
<dbReference type="AlphaFoldDB" id="G4V257"/>
<dbReference type="RefSeq" id="YP_004927938.1">
    <property type="nucleotide sequence ID" value="NC_016129.1"/>
</dbReference>
<dbReference type="InterPro" id="IPR000298">
    <property type="entry name" value="Cyt_c_oxidase-like_su3"/>
</dbReference>
<proteinExistence type="inferred from homology"/>
<evidence type="ECO:0000313" key="11">
    <source>
        <dbReference type="EMBL" id="AEK94063.2"/>
    </source>
</evidence>